<dbReference type="GO" id="GO:0005634">
    <property type="term" value="C:nucleus"/>
    <property type="evidence" value="ECO:0007669"/>
    <property type="project" value="UniProtKB-SubCell"/>
</dbReference>
<reference evidence="9" key="1">
    <citation type="submission" date="2022-06" db="EMBL/GenBank/DDBJ databases">
        <authorList>
            <person name="Berger JAMES D."/>
            <person name="Berger JAMES D."/>
        </authorList>
    </citation>
    <scope>NUCLEOTIDE SEQUENCE [LARGE SCALE GENOMIC DNA]</scope>
</reference>
<protein>
    <recommendedName>
        <fullName evidence="8">BHLH domain-containing protein</fullName>
    </recommendedName>
</protein>
<keyword evidence="6" id="KW-0175">Coiled coil</keyword>
<evidence type="ECO:0000256" key="4">
    <source>
        <dbReference type="ARBA" id="ARBA00023163"/>
    </source>
</evidence>
<dbReference type="PANTHER" id="PTHR11969">
    <property type="entry name" value="MAX DIMERIZATION, MAD"/>
    <property type="match status" value="1"/>
</dbReference>
<feature type="domain" description="BHLH" evidence="8">
    <location>
        <begin position="68"/>
        <end position="120"/>
    </location>
</feature>
<dbReference type="Pfam" id="PF00010">
    <property type="entry name" value="HLH"/>
    <property type="match status" value="1"/>
</dbReference>
<keyword evidence="4" id="KW-0804">Transcription</keyword>
<keyword evidence="9" id="KW-1185">Reference proteome</keyword>
<dbReference type="Proteomes" id="UP000050795">
    <property type="component" value="Unassembled WGS sequence"/>
</dbReference>
<dbReference type="GO" id="GO:0046983">
    <property type="term" value="F:protein dimerization activity"/>
    <property type="evidence" value="ECO:0007669"/>
    <property type="project" value="InterPro"/>
</dbReference>
<dbReference type="SMART" id="SM00353">
    <property type="entry name" value="HLH"/>
    <property type="match status" value="1"/>
</dbReference>
<feature type="compositionally biased region" description="Polar residues" evidence="7">
    <location>
        <begin position="44"/>
        <end position="67"/>
    </location>
</feature>
<evidence type="ECO:0000256" key="5">
    <source>
        <dbReference type="ARBA" id="ARBA00023242"/>
    </source>
</evidence>
<comment type="subcellular location">
    <subcellularLocation>
        <location evidence="1">Nucleus</location>
    </subcellularLocation>
</comment>
<dbReference type="CDD" id="cd11401">
    <property type="entry name" value="bHLHzip_Mad"/>
    <property type="match status" value="1"/>
</dbReference>
<evidence type="ECO:0000256" key="2">
    <source>
        <dbReference type="ARBA" id="ARBA00023015"/>
    </source>
</evidence>
<dbReference type="InterPro" id="IPR011598">
    <property type="entry name" value="bHLH_dom"/>
</dbReference>
<evidence type="ECO:0000259" key="8">
    <source>
        <dbReference type="PROSITE" id="PS50888"/>
    </source>
</evidence>
<evidence type="ECO:0000313" key="9">
    <source>
        <dbReference type="Proteomes" id="UP000050795"/>
    </source>
</evidence>
<evidence type="ECO:0000256" key="3">
    <source>
        <dbReference type="ARBA" id="ARBA00023125"/>
    </source>
</evidence>
<evidence type="ECO:0000313" key="10">
    <source>
        <dbReference type="WBParaSite" id="TREG1_86000.1"/>
    </source>
</evidence>
<dbReference type="GO" id="GO:0000981">
    <property type="term" value="F:DNA-binding transcription factor activity, RNA polymerase II-specific"/>
    <property type="evidence" value="ECO:0007669"/>
    <property type="project" value="TreeGrafter"/>
</dbReference>
<keyword evidence="3" id="KW-0238">DNA-binding</keyword>
<keyword evidence="5" id="KW-0539">Nucleus</keyword>
<dbReference type="Gene3D" id="4.10.280.10">
    <property type="entry name" value="Helix-loop-helix DNA-binding domain"/>
    <property type="match status" value="1"/>
</dbReference>
<reference evidence="10" key="2">
    <citation type="submission" date="2023-11" db="UniProtKB">
        <authorList>
            <consortium name="WormBaseParasite"/>
        </authorList>
    </citation>
    <scope>IDENTIFICATION</scope>
</reference>
<feature type="coiled-coil region" evidence="6">
    <location>
        <begin position="131"/>
        <end position="158"/>
    </location>
</feature>
<evidence type="ECO:0000256" key="1">
    <source>
        <dbReference type="ARBA" id="ARBA00004123"/>
    </source>
</evidence>
<organism evidence="9 10">
    <name type="scientific">Trichobilharzia regenti</name>
    <name type="common">Nasal bird schistosome</name>
    <dbReference type="NCBI Taxonomy" id="157069"/>
    <lineage>
        <taxon>Eukaryota</taxon>
        <taxon>Metazoa</taxon>
        <taxon>Spiralia</taxon>
        <taxon>Lophotrochozoa</taxon>
        <taxon>Platyhelminthes</taxon>
        <taxon>Trematoda</taxon>
        <taxon>Digenea</taxon>
        <taxon>Strigeidida</taxon>
        <taxon>Schistosomatoidea</taxon>
        <taxon>Schistosomatidae</taxon>
        <taxon>Trichobilharzia</taxon>
    </lineage>
</organism>
<sequence>MSVSHPSKNGLLLLLQAAKKLDEEESLHRYSLNTEKWEHRHSQRNYAETNSSAYSSHNYGTQKRPVTSVRCTHNELEKSRRAHLRTCMETLKERLNFDNDVPRITMLTVLKKATATIQLLKQKKQCLESYEDSEKQRCAQLLKRRQALRKKLEEKRSRSLKLQNWKERNRNCSECSIATTSSDDSEMDLRSGTGSTPSTQSLNNGIQLPNTAAAGINTCTNDPNYIIQLSKHRSLNSPTGTMSSSPVGLDAFDASSSDSGFEEITVTSSGIMSPNDNSMAYCINDRSQCVTAYPNKVCRAC</sequence>
<feature type="region of interest" description="Disordered" evidence="7">
    <location>
        <begin position="180"/>
        <end position="204"/>
    </location>
</feature>
<keyword evidence="2" id="KW-0805">Transcription regulation</keyword>
<dbReference type="InterPro" id="IPR036638">
    <property type="entry name" value="HLH_DNA-bd_sf"/>
</dbReference>
<feature type="compositionally biased region" description="Polar residues" evidence="7">
    <location>
        <begin position="192"/>
        <end position="204"/>
    </location>
</feature>
<evidence type="ECO:0000256" key="6">
    <source>
        <dbReference type="SAM" id="Coils"/>
    </source>
</evidence>
<name>A0AA85KDA2_TRIRE</name>
<dbReference type="SUPFAM" id="SSF47459">
    <property type="entry name" value="HLH, helix-loop-helix DNA-binding domain"/>
    <property type="match status" value="1"/>
</dbReference>
<evidence type="ECO:0000256" key="7">
    <source>
        <dbReference type="SAM" id="MobiDB-lite"/>
    </source>
</evidence>
<accession>A0AA85KDA2</accession>
<dbReference type="AlphaFoldDB" id="A0AA85KDA2"/>
<dbReference type="GO" id="GO:0000978">
    <property type="term" value="F:RNA polymerase II cis-regulatory region sequence-specific DNA binding"/>
    <property type="evidence" value="ECO:0007669"/>
    <property type="project" value="TreeGrafter"/>
</dbReference>
<feature type="region of interest" description="Disordered" evidence="7">
    <location>
        <begin position="39"/>
        <end position="67"/>
    </location>
</feature>
<dbReference type="PANTHER" id="PTHR11969:SF54">
    <property type="entry name" value="MAD-LIKE PROTEIN 1"/>
    <property type="match status" value="1"/>
</dbReference>
<dbReference type="WBParaSite" id="TREG1_86000.1">
    <property type="protein sequence ID" value="TREG1_86000.1"/>
    <property type="gene ID" value="TREG1_86000"/>
</dbReference>
<dbReference type="PROSITE" id="PS50888">
    <property type="entry name" value="BHLH"/>
    <property type="match status" value="1"/>
</dbReference>
<proteinExistence type="predicted"/>